<protein>
    <submittedName>
        <fullName evidence="5">ATP-binding cassette domain-containing protein</fullName>
    </submittedName>
</protein>
<keyword evidence="6" id="KW-1185">Reference proteome</keyword>
<dbReference type="SUPFAM" id="SSF52540">
    <property type="entry name" value="P-loop containing nucleoside triphosphate hydrolases"/>
    <property type="match status" value="1"/>
</dbReference>
<evidence type="ECO:0000256" key="2">
    <source>
        <dbReference type="ARBA" id="ARBA00022741"/>
    </source>
</evidence>
<evidence type="ECO:0000313" key="5">
    <source>
        <dbReference type="EMBL" id="QMV71728.1"/>
    </source>
</evidence>
<dbReference type="InterPro" id="IPR027417">
    <property type="entry name" value="P-loop_NTPase"/>
</dbReference>
<sequence>MPATTPPRLSIRTLQSPISGPCSLELGAGECIAVMGASGSGKSVLLRLIADLDPGSGEVLLNGQPRSAFSGPAWRQQVMYLAAEPAWWGPTVLEHFPPGTQSALLEMASELGLRQGFIDIPLTQLSTGERQRLALLRGLLRQPQVLLLDEPTAALDEASVAAVEQLLQGCQQQGLSLLWVTHSHAQAARVGQRCMQLVDHQLLPMEAAQ</sequence>
<dbReference type="AlphaFoldDB" id="A0A7G5ECK3"/>
<keyword evidence="1" id="KW-0472">Membrane</keyword>
<dbReference type="CDD" id="cd00267">
    <property type="entry name" value="ABC_ATPase"/>
    <property type="match status" value="1"/>
</dbReference>
<name>A0A7G5ECK3_9BURK</name>
<dbReference type="GO" id="GO:0005524">
    <property type="term" value="F:ATP binding"/>
    <property type="evidence" value="ECO:0007669"/>
    <property type="project" value="UniProtKB-KW"/>
</dbReference>
<evidence type="ECO:0000256" key="1">
    <source>
        <dbReference type="ARBA" id="ARBA00022475"/>
    </source>
</evidence>
<dbReference type="Proteomes" id="UP000515240">
    <property type="component" value="Chromosome"/>
</dbReference>
<dbReference type="EMBL" id="CP058554">
    <property type="protein sequence ID" value="QMV71728.1"/>
    <property type="molecule type" value="Genomic_DNA"/>
</dbReference>
<dbReference type="Pfam" id="PF00005">
    <property type="entry name" value="ABC_tran"/>
    <property type="match status" value="1"/>
</dbReference>
<keyword evidence="1" id="KW-1003">Cell membrane</keyword>
<dbReference type="SMART" id="SM00382">
    <property type="entry name" value="AAA"/>
    <property type="match status" value="1"/>
</dbReference>
<proteinExistence type="predicted"/>
<evidence type="ECO:0000313" key="6">
    <source>
        <dbReference type="Proteomes" id="UP000515240"/>
    </source>
</evidence>
<keyword evidence="2" id="KW-0547">Nucleotide-binding</keyword>
<feature type="domain" description="ABC transporter" evidence="4">
    <location>
        <begin position="4"/>
        <end position="209"/>
    </location>
</feature>
<dbReference type="KEGG" id="cpis:HS961_02135"/>
<dbReference type="PANTHER" id="PTHR43119">
    <property type="entry name" value="ABC TRANSPORT PROTEIN ATP-BINDING COMPONENT-RELATED"/>
    <property type="match status" value="1"/>
</dbReference>
<dbReference type="PANTHER" id="PTHR43119:SF1">
    <property type="entry name" value="ABC TRANSPORTER DOMAIN-CONTAINING PROTEIN"/>
    <property type="match status" value="1"/>
</dbReference>
<keyword evidence="3 5" id="KW-0067">ATP-binding</keyword>
<gene>
    <name evidence="5" type="ORF">HS961_02135</name>
</gene>
<organism evidence="5 6">
    <name type="scientific">Comamonas piscis</name>
    <dbReference type="NCBI Taxonomy" id="1562974"/>
    <lineage>
        <taxon>Bacteria</taxon>
        <taxon>Pseudomonadati</taxon>
        <taxon>Pseudomonadota</taxon>
        <taxon>Betaproteobacteria</taxon>
        <taxon>Burkholderiales</taxon>
        <taxon>Comamonadaceae</taxon>
        <taxon>Comamonas</taxon>
    </lineage>
</organism>
<dbReference type="InterPro" id="IPR003439">
    <property type="entry name" value="ABC_transporter-like_ATP-bd"/>
</dbReference>
<evidence type="ECO:0000256" key="3">
    <source>
        <dbReference type="ARBA" id="ARBA00022840"/>
    </source>
</evidence>
<reference evidence="5 6" key="1">
    <citation type="journal article" date="2020" name="G3 (Bethesda)">
        <title>CeMbio - The Caenorhabditis elegans Microbiome Resource.</title>
        <authorList>
            <person name="Dirksen P."/>
            <person name="Assie A."/>
            <person name="Zimmermann J."/>
            <person name="Zhang F."/>
            <person name="Tietje A.M."/>
            <person name="Marsh S.A."/>
            <person name="Felix M.A."/>
            <person name="Shapira M."/>
            <person name="Kaleta C."/>
            <person name="Schulenburg H."/>
            <person name="Samuel B."/>
        </authorList>
    </citation>
    <scope>NUCLEOTIDE SEQUENCE [LARGE SCALE GENOMIC DNA]</scope>
    <source>
        <strain evidence="5 6">BIGb0172</strain>
    </source>
</reference>
<dbReference type="GO" id="GO:0016887">
    <property type="term" value="F:ATP hydrolysis activity"/>
    <property type="evidence" value="ECO:0007669"/>
    <property type="project" value="InterPro"/>
</dbReference>
<dbReference type="Gene3D" id="3.40.50.300">
    <property type="entry name" value="P-loop containing nucleotide triphosphate hydrolases"/>
    <property type="match status" value="1"/>
</dbReference>
<accession>A0A7G5ECK3</accession>
<dbReference type="PROSITE" id="PS50893">
    <property type="entry name" value="ABC_TRANSPORTER_2"/>
    <property type="match status" value="1"/>
</dbReference>
<dbReference type="RefSeq" id="WP_182326161.1">
    <property type="nucleotide sequence ID" value="NZ_CP058554.1"/>
</dbReference>
<dbReference type="InterPro" id="IPR003593">
    <property type="entry name" value="AAA+_ATPase"/>
</dbReference>
<evidence type="ECO:0000259" key="4">
    <source>
        <dbReference type="PROSITE" id="PS50893"/>
    </source>
</evidence>